<dbReference type="InterPro" id="IPR039518">
    <property type="entry name" value="WhiA_LAGLIDADG_dom"/>
</dbReference>
<proteinExistence type="inferred from homology"/>
<dbReference type="GO" id="GO:0003677">
    <property type="term" value="F:DNA binding"/>
    <property type="evidence" value="ECO:0007669"/>
    <property type="project" value="UniProtKB-UniRule"/>
</dbReference>
<dbReference type="FunFam" id="3.10.28.10:FF:000001">
    <property type="entry name" value="Probable cell division protein WhiA"/>
    <property type="match status" value="1"/>
</dbReference>
<feature type="domain" description="WhiA LAGLIDADG-like" evidence="8">
    <location>
        <begin position="127"/>
        <end position="218"/>
    </location>
</feature>
<dbReference type="AlphaFoldDB" id="A0A199NSV3"/>
<dbReference type="Pfam" id="PF10298">
    <property type="entry name" value="WhiA_N"/>
    <property type="match status" value="1"/>
</dbReference>
<reference evidence="9" key="1">
    <citation type="submission" date="2016-06" db="EMBL/GenBank/DDBJ databases">
        <title>Identification of putative biosynthetic pathways for the production of bioactive secondary metabolites by the marine actinomycete Kocuria kristinae RUTW2-3.</title>
        <authorList>
            <person name="Waterworth S.C."/>
            <person name="Walmsley T.A."/>
            <person name="Matongo T."/>
            <person name="Davies-Coleman M.T."/>
            <person name="Dorrington R.A."/>
        </authorList>
    </citation>
    <scope>NUCLEOTIDE SEQUENCE [LARGE SCALE GENOMIC DNA]</scope>
    <source>
        <strain evidence="9">RUTW2-3</strain>
    </source>
</reference>
<gene>
    <name evidence="5" type="primary">whiA</name>
    <name evidence="9" type="ORF">AN277_0206915</name>
</gene>
<dbReference type="Pfam" id="PF14527">
    <property type="entry name" value="LAGLIDADG_WhiA"/>
    <property type="match status" value="1"/>
</dbReference>
<evidence type="ECO:0000256" key="3">
    <source>
        <dbReference type="ARBA" id="ARBA00023306"/>
    </source>
</evidence>
<evidence type="ECO:0000313" key="10">
    <source>
        <dbReference type="Proteomes" id="UP000053171"/>
    </source>
</evidence>
<keyword evidence="2 5" id="KW-0238">DNA-binding</keyword>
<dbReference type="PANTHER" id="PTHR37307:SF1">
    <property type="entry name" value="CELL DIVISION PROTEIN WHIA-RELATED"/>
    <property type="match status" value="1"/>
</dbReference>
<dbReference type="GO" id="GO:0051301">
    <property type="term" value="P:cell division"/>
    <property type="evidence" value="ECO:0007669"/>
    <property type="project" value="UniProtKB-UniRule"/>
</dbReference>
<keyword evidence="3 5" id="KW-0131">Cell cycle</keyword>
<dbReference type="InterPro" id="IPR023054">
    <property type="entry name" value="Sporulation_regulator_WhiA_C"/>
</dbReference>
<evidence type="ECO:0000256" key="5">
    <source>
        <dbReference type="HAMAP-Rule" id="MF_01420"/>
    </source>
</evidence>
<organism evidence="9 10">
    <name type="scientific">Rothia kristinae</name>
    <dbReference type="NCBI Taxonomy" id="37923"/>
    <lineage>
        <taxon>Bacteria</taxon>
        <taxon>Bacillati</taxon>
        <taxon>Actinomycetota</taxon>
        <taxon>Actinomycetes</taxon>
        <taxon>Micrococcales</taxon>
        <taxon>Micrococcaceae</taxon>
        <taxon>Rothia</taxon>
    </lineage>
</organism>
<comment type="function">
    <text evidence="5">Involved in cell division and chromosome segregation.</text>
</comment>
<dbReference type="EMBL" id="LJBJ02000012">
    <property type="protein sequence ID" value="OAX51776.1"/>
    <property type="molecule type" value="Genomic_DNA"/>
</dbReference>
<protein>
    <recommendedName>
        <fullName evidence="4 5">Probable cell division protein WhiA</fullName>
    </recommendedName>
</protein>
<evidence type="ECO:0000259" key="7">
    <source>
        <dbReference type="Pfam" id="PF10298"/>
    </source>
</evidence>
<dbReference type="InterPro" id="IPR003802">
    <property type="entry name" value="Sporulation_regulator_WhiA"/>
</dbReference>
<evidence type="ECO:0000256" key="1">
    <source>
        <dbReference type="ARBA" id="ARBA00022618"/>
    </source>
</evidence>
<dbReference type="InterPro" id="IPR018478">
    <property type="entry name" value="Sporu_reg_WhiA_N_dom"/>
</dbReference>
<dbReference type="Gene3D" id="3.10.28.10">
    <property type="entry name" value="Homing endonucleases"/>
    <property type="match status" value="1"/>
</dbReference>
<keyword evidence="10" id="KW-1185">Reference proteome</keyword>
<name>A0A199NSV3_9MICC</name>
<evidence type="ECO:0000313" key="9">
    <source>
        <dbReference type="EMBL" id="OAX51776.1"/>
    </source>
</evidence>
<dbReference type="InterPro" id="IPR027434">
    <property type="entry name" value="Homing_endonucl"/>
</dbReference>
<evidence type="ECO:0000256" key="4">
    <source>
        <dbReference type="ARBA" id="ARBA00068775"/>
    </source>
</evidence>
<keyword evidence="1 5" id="KW-0132">Cell division</keyword>
<dbReference type="GO" id="GO:0043937">
    <property type="term" value="P:regulation of sporulation"/>
    <property type="evidence" value="ECO:0007669"/>
    <property type="project" value="InterPro"/>
</dbReference>
<dbReference type="RefSeq" id="WP_064725494.1">
    <property type="nucleotide sequence ID" value="NZ_JBFBMA010000001.1"/>
</dbReference>
<feature type="domain" description="Sporulation transcription regulator WhiA N-terminal" evidence="7">
    <location>
        <begin position="20"/>
        <end position="104"/>
    </location>
</feature>
<dbReference type="PANTHER" id="PTHR37307">
    <property type="entry name" value="CELL DIVISION PROTEIN WHIA-RELATED"/>
    <property type="match status" value="1"/>
</dbReference>
<comment type="similarity">
    <text evidence="5">Belongs to the WhiA family.</text>
</comment>
<comment type="caution">
    <text evidence="9">The sequence shown here is derived from an EMBL/GenBank/DDBJ whole genome shotgun (WGS) entry which is preliminary data.</text>
</comment>
<accession>A0A199NSV3</accession>
<sequence length="323" mass="34275">MALTALAKDELAGLETPRASARQAQTAALLRFAGGLHLVGGRIVIEAELDHLPTGRRLLAEIGELYGQTGRLYSVAGGALKKGGHYVLRIDRGAEALARQTGLLDARGRPVRGLPSAVVNGSVDDAAAALRGAFLARGSLTEPGRSAALEFTCPGSEAALALVGCARRLDVLAKARESRGADRVLVRDGAGICALLRALGATRALRRWEKGRVHREVRGTANRLANFDDANLRRSAQAAVTAGARVERALEILGDDVPEHLREAGRLRLEHRHASLDELGRLADPPLTKDAIAGRIRRLLALARRTAEAEQARAGEEEDAAGR</sequence>
<dbReference type="HAMAP" id="MF_01420">
    <property type="entry name" value="HTH_type_WhiA"/>
    <property type="match status" value="1"/>
</dbReference>
<evidence type="ECO:0000259" key="8">
    <source>
        <dbReference type="Pfam" id="PF14527"/>
    </source>
</evidence>
<evidence type="ECO:0000259" key="6">
    <source>
        <dbReference type="Pfam" id="PF02650"/>
    </source>
</evidence>
<dbReference type="NCBIfam" id="TIGR00647">
    <property type="entry name" value="DNA_bind_WhiA"/>
    <property type="match status" value="1"/>
</dbReference>
<feature type="domain" description="Sporulation regulator WhiA C-terminal" evidence="6">
    <location>
        <begin position="221"/>
        <end position="303"/>
    </location>
</feature>
<dbReference type="Pfam" id="PF02650">
    <property type="entry name" value="HTH_WhiA"/>
    <property type="match status" value="1"/>
</dbReference>
<dbReference type="Proteomes" id="UP000053171">
    <property type="component" value="Unassembled WGS sequence"/>
</dbReference>
<evidence type="ECO:0000256" key="2">
    <source>
        <dbReference type="ARBA" id="ARBA00023125"/>
    </source>
</evidence>